<organism evidence="1 2">
    <name type="scientific">Enterococcus termitis</name>
    <dbReference type="NCBI Taxonomy" id="332950"/>
    <lineage>
        <taxon>Bacteria</taxon>
        <taxon>Bacillati</taxon>
        <taxon>Bacillota</taxon>
        <taxon>Bacilli</taxon>
        <taxon>Lactobacillales</taxon>
        <taxon>Enterococcaceae</taxon>
        <taxon>Enterococcus</taxon>
    </lineage>
</organism>
<proteinExistence type="predicted"/>
<name>A0A1E5GB76_9ENTE</name>
<comment type="caution">
    <text evidence="1">The sequence shown here is derived from an EMBL/GenBank/DDBJ whole genome shotgun (WGS) entry which is preliminary data.</text>
</comment>
<protein>
    <recommendedName>
        <fullName evidence="3">Alternate signal-mediated exported protein</fullName>
    </recommendedName>
</protein>
<dbReference type="EMBL" id="MIJY01000044">
    <property type="protein sequence ID" value="OEG09845.1"/>
    <property type="molecule type" value="Genomic_DNA"/>
</dbReference>
<dbReference type="OrthoDB" id="2181557at2"/>
<reference evidence="2" key="1">
    <citation type="submission" date="2016-09" db="EMBL/GenBank/DDBJ databases">
        <authorList>
            <person name="Gulvik C.A."/>
        </authorList>
    </citation>
    <scope>NUCLEOTIDE SEQUENCE [LARGE SCALE GENOMIC DNA]</scope>
    <source>
        <strain evidence="2">LMG 8895</strain>
    </source>
</reference>
<gene>
    <name evidence="1" type="ORF">BCR25_10095</name>
</gene>
<evidence type="ECO:0000313" key="1">
    <source>
        <dbReference type="EMBL" id="OEG09845.1"/>
    </source>
</evidence>
<sequence length="270" mass="29680">MKGKRKSQSRKRTKHIMLGFSLAFGFLIVLGSTYAWVTLADERVNQMATGRLEIVLEGRKDMDVLAPKVSSQKDLAVRNNSTVNAVVRVSLKEVLLTFEVDTTDKSGNGALKVTNQAVGMIDVGNSSTWETGKTLERSDGTYQIGDQRATYVINSANARPALLENAVVMNFNSHLTDQTPPPAGLQQNYWLYYEGYFYYSEVLRPGETTNNLVDSINVTEKAANKMKGSFYELSGKAEGYSAAKVSISSGNGFNLGTSNPVYQMLESKVK</sequence>
<evidence type="ECO:0008006" key="3">
    <source>
        <dbReference type="Google" id="ProtNLM"/>
    </source>
</evidence>
<evidence type="ECO:0000313" key="2">
    <source>
        <dbReference type="Proteomes" id="UP000095094"/>
    </source>
</evidence>
<dbReference type="AlphaFoldDB" id="A0A1E5GB76"/>
<accession>A0A1E5GB76</accession>
<dbReference type="RefSeq" id="WP_069664598.1">
    <property type="nucleotide sequence ID" value="NZ_JBHUJJ010000001.1"/>
</dbReference>
<keyword evidence="2" id="KW-1185">Reference proteome</keyword>
<dbReference type="Proteomes" id="UP000095094">
    <property type="component" value="Unassembled WGS sequence"/>
</dbReference>